<dbReference type="GeneID" id="22619707"/>
<dbReference type="CDD" id="cd00022">
    <property type="entry name" value="BIR"/>
    <property type="match status" value="2"/>
</dbReference>
<dbReference type="PROSITE" id="PS50143">
    <property type="entry name" value="BIR_REPEAT_2"/>
    <property type="match status" value="2"/>
</dbReference>
<dbReference type="KEGG" id="vg:22619707"/>
<dbReference type="Pfam" id="PF00653">
    <property type="entry name" value="BIR"/>
    <property type="match status" value="2"/>
</dbReference>
<dbReference type="InterPro" id="IPR001841">
    <property type="entry name" value="Znf_RING"/>
</dbReference>
<dbReference type="SMART" id="SM00184">
    <property type="entry name" value="RING"/>
    <property type="match status" value="1"/>
</dbReference>
<dbReference type="Pfam" id="PF13920">
    <property type="entry name" value="zf-C3HC4_3"/>
    <property type="match status" value="1"/>
</dbReference>
<protein>
    <submittedName>
        <fullName evidence="4">Iap-3</fullName>
    </submittedName>
</protein>
<dbReference type="Gene3D" id="3.30.40.10">
    <property type="entry name" value="Zinc/RING finger domain, C3HC4 (zinc finger)"/>
    <property type="match status" value="1"/>
</dbReference>
<dbReference type="GO" id="GO:0090263">
    <property type="term" value="P:positive regulation of canonical Wnt signaling pathway"/>
    <property type="evidence" value="ECO:0007669"/>
    <property type="project" value="TreeGrafter"/>
</dbReference>
<sequence length="267" mass="30892">MQSFEERLMSFAEWPASNHVSIQQLASAGFYYTGVGDEVRCAFCKVEIMRWQPGDDPLTDHKRWAPQCKFLREIIKDDDDDDDDDNGNGDDDKCRYRGDKSPKHPAFNSYNARIQTYENRWPKGLSQTPHLMASAGFFYTGLGDMVVCFHDDCRLNEWKAGDDPWHEHARWFANCPFVQKAKGFEFIQQTMTKACTIKSTTNNNDDDVPTDVKDDDKLLCKICYEDTRNVCFMPCGHVVCCRNCSMSVDRCPLCRDKFKNIQKLFYA</sequence>
<dbReference type="PANTHER" id="PTHR10044">
    <property type="entry name" value="INHIBITOR OF APOPTOSIS"/>
    <property type="match status" value="1"/>
</dbReference>
<dbReference type="Proteomes" id="UP000202327">
    <property type="component" value="Segment"/>
</dbReference>
<evidence type="ECO:0000313" key="4">
    <source>
        <dbReference type="EMBL" id="AIZ48674.1"/>
    </source>
</evidence>
<keyword evidence="1" id="KW-0479">Metal-binding</keyword>
<dbReference type="SMART" id="SM00238">
    <property type="entry name" value="BIR"/>
    <property type="match status" value="2"/>
</dbReference>
<evidence type="ECO:0000256" key="1">
    <source>
        <dbReference type="PROSITE-ProRule" id="PRU00175"/>
    </source>
</evidence>
<keyword evidence="1" id="KW-0862">Zinc</keyword>
<keyword evidence="5" id="KW-1185">Reference proteome</keyword>
<dbReference type="RefSeq" id="YP_009112678.1">
    <property type="nucleotide sequence ID" value="NC_025960.1"/>
</dbReference>
<evidence type="ECO:0000256" key="2">
    <source>
        <dbReference type="SAM" id="MobiDB-lite"/>
    </source>
</evidence>
<name>A0A0A7KR98_9ABAC</name>
<keyword evidence="1" id="KW-0863">Zinc-finger</keyword>
<reference evidence="4 5" key="1">
    <citation type="journal article" date="2015" name="Virus Genes">
        <title>The genome sequence of Agrotis segetum nucleopolyhedrovirus B (AgseNPV-B) reveals a new baculovirus species within the Agrotis baculovirus complex.</title>
        <authorList>
            <person name="Wennmann J.T."/>
            <person name="Gueli Alletti G."/>
            <person name="Jehle J.A."/>
        </authorList>
    </citation>
    <scope>NUCLEOTIDE SEQUENCE [LARGE SCALE GENOMIC DNA]</scope>
    <source>
        <strain evidence="4">English</strain>
    </source>
</reference>
<feature type="region of interest" description="Disordered" evidence="2">
    <location>
        <begin position="79"/>
        <end position="106"/>
    </location>
</feature>
<dbReference type="GO" id="GO:0043027">
    <property type="term" value="F:cysteine-type endopeptidase inhibitor activity involved in apoptotic process"/>
    <property type="evidence" value="ECO:0007669"/>
    <property type="project" value="TreeGrafter"/>
</dbReference>
<accession>A0A0A7KR98</accession>
<dbReference type="GO" id="GO:0051726">
    <property type="term" value="P:regulation of cell cycle"/>
    <property type="evidence" value="ECO:0007669"/>
    <property type="project" value="TreeGrafter"/>
</dbReference>
<feature type="compositionally biased region" description="Acidic residues" evidence="2">
    <location>
        <begin position="79"/>
        <end position="89"/>
    </location>
</feature>
<evidence type="ECO:0000259" key="3">
    <source>
        <dbReference type="PROSITE" id="PS50089"/>
    </source>
</evidence>
<proteinExistence type="predicted"/>
<dbReference type="EMBL" id="KM102981">
    <property type="protein sequence ID" value="AIZ48674.1"/>
    <property type="molecule type" value="Genomic_DNA"/>
</dbReference>
<dbReference type="InterPro" id="IPR050784">
    <property type="entry name" value="IAP"/>
</dbReference>
<dbReference type="OrthoDB" id="9255at10239"/>
<dbReference type="SUPFAM" id="SSF57924">
    <property type="entry name" value="Inhibitor of apoptosis (IAP) repeat"/>
    <property type="match status" value="2"/>
</dbReference>
<evidence type="ECO:0000313" key="5">
    <source>
        <dbReference type="Proteomes" id="UP000202327"/>
    </source>
</evidence>
<dbReference type="InterPro" id="IPR001370">
    <property type="entry name" value="BIR_rpt"/>
</dbReference>
<dbReference type="Gene3D" id="1.10.1170.10">
    <property type="entry name" value="Inhibitor Of Apoptosis Protein (2mihbC-IAP-1), Chain A"/>
    <property type="match status" value="2"/>
</dbReference>
<organism evidence="4 5">
    <name type="scientific">Agrotis segetum nucleopolyhedrovirus B</name>
    <dbReference type="NCBI Taxonomy" id="1580580"/>
    <lineage>
        <taxon>Viruses</taxon>
        <taxon>Viruses incertae sedis</taxon>
        <taxon>Naldaviricetes</taxon>
        <taxon>Lefavirales</taxon>
        <taxon>Baculoviridae</taxon>
        <taxon>Alphabaculovirus</taxon>
        <taxon>Alphabaculovirus alteragsegetum</taxon>
    </lineage>
</organism>
<feature type="compositionally biased region" description="Basic and acidic residues" evidence="2">
    <location>
        <begin position="90"/>
        <end position="102"/>
    </location>
</feature>
<dbReference type="InterPro" id="IPR013083">
    <property type="entry name" value="Znf_RING/FYVE/PHD"/>
</dbReference>
<feature type="domain" description="RING-type" evidence="3">
    <location>
        <begin position="220"/>
        <end position="255"/>
    </location>
</feature>
<dbReference type="PROSITE" id="PS50089">
    <property type="entry name" value="ZF_RING_2"/>
    <property type="match status" value="1"/>
</dbReference>
<dbReference type="GO" id="GO:0008270">
    <property type="term" value="F:zinc ion binding"/>
    <property type="evidence" value="ECO:0007669"/>
    <property type="project" value="UniProtKB-KW"/>
</dbReference>
<dbReference type="GO" id="GO:0061630">
    <property type="term" value="F:ubiquitin protein ligase activity"/>
    <property type="evidence" value="ECO:0007669"/>
    <property type="project" value="TreeGrafter"/>
</dbReference>
<dbReference type="GO" id="GO:0031398">
    <property type="term" value="P:positive regulation of protein ubiquitination"/>
    <property type="evidence" value="ECO:0007669"/>
    <property type="project" value="TreeGrafter"/>
</dbReference>
<dbReference type="PANTHER" id="PTHR10044:SF139">
    <property type="entry name" value="DEATH-ASSOCIATED INHIBITOR OF APOPTOSIS 2"/>
    <property type="match status" value="1"/>
</dbReference>